<accession>A0ABM1BZ65</accession>
<keyword evidence="3" id="KW-0378">Hydrolase</keyword>
<name>A0ABM1BZ65_LIMPO</name>
<evidence type="ECO:0000256" key="4">
    <source>
        <dbReference type="ARBA" id="ARBA00036311"/>
    </source>
</evidence>
<dbReference type="InterPro" id="IPR033379">
    <property type="entry name" value="Acid_Pase_AS"/>
</dbReference>
<dbReference type="CDD" id="cd07061">
    <property type="entry name" value="HP_HAP_like"/>
    <property type="match status" value="1"/>
</dbReference>
<evidence type="ECO:0000256" key="3">
    <source>
        <dbReference type="ARBA" id="ARBA00022801"/>
    </source>
</evidence>
<gene>
    <name evidence="9" type="primary">LOC106475297</name>
</gene>
<dbReference type="Gene3D" id="3.40.50.1240">
    <property type="entry name" value="Phosphoglycerate mutase-like"/>
    <property type="match status" value="1"/>
</dbReference>
<evidence type="ECO:0000256" key="6">
    <source>
        <dbReference type="ARBA" id="ARBA00041499"/>
    </source>
</evidence>
<evidence type="ECO:0000256" key="1">
    <source>
        <dbReference type="ARBA" id="ARBA00000032"/>
    </source>
</evidence>
<dbReference type="PANTHER" id="PTHR11567:SF110">
    <property type="entry name" value="2-PHOSPHOXYLOSE PHOSPHATASE 1"/>
    <property type="match status" value="1"/>
</dbReference>
<keyword evidence="7" id="KW-0812">Transmembrane</keyword>
<evidence type="ECO:0000256" key="7">
    <source>
        <dbReference type="SAM" id="Phobius"/>
    </source>
</evidence>
<evidence type="ECO:0000256" key="2">
    <source>
        <dbReference type="ARBA" id="ARBA00005375"/>
    </source>
</evidence>
<keyword evidence="7" id="KW-1133">Transmembrane helix</keyword>
<evidence type="ECO:0000313" key="8">
    <source>
        <dbReference type="Proteomes" id="UP000694941"/>
    </source>
</evidence>
<dbReference type="PANTHER" id="PTHR11567">
    <property type="entry name" value="ACID PHOSPHATASE-RELATED"/>
    <property type="match status" value="1"/>
</dbReference>
<comment type="catalytic activity">
    <reaction evidence="1">
        <text>a phosphate monoester + H2O = an alcohol + phosphate</text>
        <dbReference type="Rhea" id="RHEA:15017"/>
        <dbReference type="ChEBI" id="CHEBI:15377"/>
        <dbReference type="ChEBI" id="CHEBI:30879"/>
        <dbReference type="ChEBI" id="CHEBI:43474"/>
        <dbReference type="ChEBI" id="CHEBI:67140"/>
        <dbReference type="EC" id="3.1.3.2"/>
    </reaction>
</comment>
<feature type="transmembrane region" description="Helical" evidence="7">
    <location>
        <begin position="15"/>
        <end position="33"/>
    </location>
</feature>
<keyword evidence="7" id="KW-0472">Membrane</keyword>
<dbReference type="InterPro" id="IPR029033">
    <property type="entry name" value="His_PPase_superfam"/>
</dbReference>
<evidence type="ECO:0000256" key="5">
    <source>
        <dbReference type="ARBA" id="ARBA00040357"/>
    </source>
</evidence>
<dbReference type="SUPFAM" id="SSF53254">
    <property type="entry name" value="Phosphoglycerate mutase-like"/>
    <property type="match status" value="1"/>
</dbReference>
<dbReference type="Pfam" id="PF00328">
    <property type="entry name" value="His_Phos_2"/>
    <property type="match status" value="2"/>
</dbReference>
<comment type="similarity">
    <text evidence="2">Belongs to the histidine acid phosphatase family.</text>
</comment>
<dbReference type="InterPro" id="IPR050645">
    <property type="entry name" value="Histidine_acid_phosphatase"/>
</dbReference>
<comment type="catalytic activity">
    <reaction evidence="4">
        <text>3-O-[beta-D-GlcA-(1-&gt;3)-beta-D-Gal-(1-&gt;3)-beta-D-Gal-(1-&gt;4)-beta-D-2-O-P-Xyl]-L-seryl-[protein] + H2O = 3-O-(beta-D-GlcA-(1-&gt;3)-beta-D-Gal-(1-&gt;3)-beta-D-Gal-(1-&gt;4)-beta-D-Xyl)-L-seryl-[protein] + phosphate</text>
        <dbReference type="Rhea" id="RHEA:56512"/>
        <dbReference type="Rhea" id="RHEA-COMP:12573"/>
        <dbReference type="Rhea" id="RHEA-COMP:14559"/>
        <dbReference type="ChEBI" id="CHEBI:15377"/>
        <dbReference type="ChEBI" id="CHEBI:43474"/>
        <dbReference type="ChEBI" id="CHEBI:132093"/>
        <dbReference type="ChEBI" id="CHEBI:140495"/>
    </reaction>
</comment>
<dbReference type="PROSITE" id="PS00616">
    <property type="entry name" value="HIS_ACID_PHOSPHAT_1"/>
    <property type="match status" value="1"/>
</dbReference>
<dbReference type="GeneID" id="106475297"/>
<sequence length="497" mass="56836">MCTIKNVLVRHKFKSVLLILLWITGIIYSVRFITKGSDKKEKGVKLLQSRYSPTVFKDLFRIAEIKEYCNPPDQISLGSEGQVRDGYSLELVAVLVRHGDRGPLLKIKNQSLINCGVKEPLKYPLFGQFTDVMNSKLKWYRASAEFHSFPPYPYSKQCWSGHLTQLGALQELRLGRLLGNLYNKHWNLLSQTWNVQNVLVFSTMYARTFQSALAFMFGFLPSLSPDKKLTIHAVEDTSFCGKHNLCRCPGLKYMQGQLNKKMRNLLISHQAVVELIHKISSFVKPSQKTPNITQGGTLFDSLMGYLCHGAKLPCETNDNFPCITRNKLKKLVSYLDWEGKQLATYPIYQKKSRLRMYGFMVMLQRLFHDKINKKLPERFILFSGHDITLAALSTTLGYANGIFPPYVSRIIFELYKSNNTSLTSVSNYFIRILFNGKDITKYAPFCKNVTKITKGQLNGNLFSLLCPVENFFDFVSNSYFHNFGVSSFSEACRPSPP</sequence>
<dbReference type="RefSeq" id="XP_013791443.1">
    <property type="nucleotide sequence ID" value="XM_013935989.2"/>
</dbReference>
<reference evidence="9" key="1">
    <citation type="submission" date="2025-08" db="UniProtKB">
        <authorList>
            <consortium name="RefSeq"/>
        </authorList>
    </citation>
    <scope>IDENTIFICATION</scope>
    <source>
        <tissue evidence="9">Muscle</tissue>
    </source>
</reference>
<organism evidence="8 9">
    <name type="scientific">Limulus polyphemus</name>
    <name type="common">Atlantic horseshoe crab</name>
    <dbReference type="NCBI Taxonomy" id="6850"/>
    <lineage>
        <taxon>Eukaryota</taxon>
        <taxon>Metazoa</taxon>
        <taxon>Ecdysozoa</taxon>
        <taxon>Arthropoda</taxon>
        <taxon>Chelicerata</taxon>
        <taxon>Merostomata</taxon>
        <taxon>Xiphosura</taxon>
        <taxon>Limulidae</taxon>
        <taxon>Limulus</taxon>
    </lineage>
</organism>
<dbReference type="Proteomes" id="UP000694941">
    <property type="component" value="Unplaced"/>
</dbReference>
<protein>
    <recommendedName>
        <fullName evidence="5">2-phosphoxylose phosphatase 1</fullName>
    </recommendedName>
    <alternativeName>
        <fullName evidence="6">Acid phosphatase-like protein 2</fullName>
    </alternativeName>
</protein>
<dbReference type="InterPro" id="IPR000560">
    <property type="entry name" value="His_Pase_clade-2"/>
</dbReference>
<evidence type="ECO:0000313" key="9">
    <source>
        <dbReference type="RefSeq" id="XP_013791443.1"/>
    </source>
</evidence>
<keyword evidence="8" id="KW-1185">Reference proteome</keyword>
<proteinExistence type="inferred from homology"/>